<evidence type="ECO:0000256" key="1">
    <source>
        <dbReference type="SAM" id="MobiDB-lite"/>
    </source>
</evidence>
<comment type="caution">
    <text evidence="2">The sequence shown here is derived from an EMBL/GenBank/DDBJ whole genome shotgun (WGS) entry which is preliminary data.</text>
</comment>
<reference evidence="2 3" key="1">
    <citation type="submission" date="2019-04" db="EMBL/GenBank/DDBJ databases">
        <authorList>
            <person name="Liu Q."/>
            <person name="Xin Y.-H."/>
        </authorList>
    </citation>
    <scope>NUCLEOTIDE SEQUENCE [LARGE SCALE GENOMIC DNA]</scope>
    <source>
        <strain evidence="2 3">AM23</strain>
    </source>
</reference>
<dbReference type="RefSeq" id="WP_136453003.1">
    <property type="nucleotide sequence ID" value="NZ_SSWH01000002.1"/>
</dbReference>
<evidence type="ECO:0000313" key="2">
    <source>
        <dbReference type="EMBL" id="THJ67805.1"/>
    </source>
</evidence>
<organism evidence="2 3">
    <name type="scientific">Arthrobacter echini</name>
    <dbReference type="NCBI Taxonomy" id="1529066"/>
    <lineage>
        <taxon>Bacteria</taxon>
        <taxon>Bacillati</taxon>
        <taxon>Actinomycetota</taxon>
        <taxon>Actinomycetes</taxon>
        <taxon>Micrococcales</taxon>
        <taxon>Micrococcaceae</taxon>
        <taxon>Arthrobacter</taxon>
    </lineage>
</organism>
<protein>
    <submittedName>
        <fullName evidence="2">Uncharacterized protein</fullName>
    </submittedName>
</protein>
<feature type="compositionally biased region" description="Polar residues" evidence="1">
    <location>
        <begin position="141"/>
        <end position="151"/>
    </location>
</feature>
<dbReference type="AlphaFoldDB" id="A0A4S5E822"/>
<feature type="region of interest" description="Disordered" evidence="1">
    <location>
        <begin position="135"/>
        <end position="169"/>
    </location>
</feature>
<dbReference type="Proteomes" id="UP000305233">
    <property type="component" value="Unassembled WGS sequence"/>
</dbReference>
<gene>
    <name evidence="2" type="ORF">E8P82_02920</name>
</gene>
<proteinExistence type="predicted"/>
<keyword evidence="3" id="KW-1185">Reference proteome</keyword>
<name>A0A4S5E822_9MICC</name>
<accession>A0A4S5E822</accession>
<sequence length="169" mass="17382">MVKLAKPAPGVIAALLALVVIFLTLFGALEELPTELRGAVQALGTAGGIYLGYLLQARDADIRGQASASASQRQLLALAREVNSTIGFTADRREQLALSSTVAAVKQDADASLAGIDNSLRGILHHVQAAAENWGFEGASPSGSDNQQQDSVDGASTVAPASAAESRED</sequence>
<dbReference type="EMBL" id="SSWH01000002">
    <property type="protein sequence ID" value="THJ67805.1"/>
    <property type="molecule type" value="Genomic_DNA"/>
</dbReference>
<evidence type="ECO:0000313" key="3">
    <source>
        <dbReference type="Proteomes" id="UP000305233"/>
    </source>
</evidence>